<evidence type="ECO:0000313" key="13">
    <source>
        <dbReference type="EMBL" id="RSM08745.1"/>
    </source>
</evidence>
<evidence type="ECO:0000256" key="10">
    <source>
        <dbReference type="PROSITE-ProRule" id="PRU00042"/>
    </source>
</evidence>
<dbReference type="STRING" id="1325735.A0A428U3A2"/>
<evidence type="ECO:0000256" key="9">
    <source>
        <dbReference type="ARBA" id="ARBA00038474"/>
    </source>
</evidence>
<comment type="similarity">
    <text evidence="9">Belongs to the sal C2H2-type zinc-finger protein family.</text>
</comment>
<evidence type="ECO:0000256" key="6">
    <source>
        <dbReference type="ARBA" id="ARBA00023015"/>
    </source>
</evidence>
<dbReference type="Proteomes" id="UP000287144">
    <property type="component" value="Unassembled WGS sequence"/>
</dbReference>
<feature type="region of interest" description="Disordered" evidence="11">
    <location>
        <begin position="37"/>
        <end position="129"/>
    </location>
</feature>
<evidence type="ECO:0000256" key="11">
    <source>
        <dbReference type="SAM" id="MobiDB-lite"/>
    </source>
</evidence>
<evidence type="ECO:0000259" key="12">
    <source>
        <dbReference type="PROSITE" id="PS50157"/>
    </source>
</evidence>
<keyword evidence="7" id="KW-0804">Transcription</keyword>
<dbReference type="Gene3D" id="3.30.160.60">
    <property type="entry name" value="Classic Zinc Finger"/>
    <property type="match status" value="2"/>
</dbReference>
<comment type="caution">
    <text evidence="13">The sequence shown here is derived from an EMBL/GenBank/DDBJ whole genome shotgun (WGS) entry which is preliminary data.</text>
</comment>
<keyword evidence="2" id="KW-0479">Metal-binding</keyword>
<sequence>MGRQARNQERHFNSGRCQQLAIFALPRAIDEDEALHKDGILNSNSDSESIRGSTDDEYGQSSLLPKPKDFENKLEKVVRPSDPETIYDGDSVSDGPDIGSVNSRASHRWGEIPDPSAPEYAMGQFSSKVSPSTQKKHKCKLCDKRFTRPSSLQTHMYSHTEEKPFSCEFEGCGRTFSIISNLRRHRKVHRSDAHLEEGCEDADGDHSQNLPKRHYEILRGSVSTRPPRATSNSVFTSDIQTSPAQQDSEPNSQIPFAVPLHPTPKTYRSQSYSVAHLDPETAWVMSSDSPVLQHPPSRPSMPSELANDDNILGKAEGVEDDDDEKLSGSQFIAHTSKKLRILPPPLIGLASLDSVTGLLPMSTLPVWFVC</sequence>
<feature type="compositionally biased region" description="Basic and acidic residues" evidence="11">
    <location>
        <begin position="66"/>
        <end position="82"/>
    </location>
</feature>
<dbReference type="Pfam" id="PF00096">
    <property type="entry name" value="zf-C2H2"/>
    <property type="match status" value="2"/>
</dbReference>
<keyword evidence="3" id="KW-0677">Repeat</keyword>
<keyword evidence="8" id="KW-0539">Nucleus</keyword>
<keyword evidence="4 10" id="KW-0863">Zinc-finger</keyword>
<dbReference type="FunFam" id="3.30.160.60:FF:001102">
    <property type="entry name" value="Transcription factor IIIA"/>
    <property type="match status" value="1"/>
</dbReference>
<dbReference type="PANTHER" id="PTHR23233:SF84">
    <property type="entry name" value="FI23031P1"/>
    <property type="match status" value="1"/>
</dbReference>
<dbReference type="GO" id="GO:0008270">
    <property type="term" value="F:zinc ion binding"/>
    <property type="evidence" value="ECO:0007669"/>
    <property type="project" value="UniProtKB-KW"/>
</dbReference>
<dbReference type="AlphaFoldDB" id="A0A428U3A2"/>
<comment type="subcellular location">
    <subcellularLocation>
        <location evidence="1">Nucleus</location>
    </subcellularLocation>
</comment>
<dbReference type="PROSITE" id="PS00028">
    <property type="entry name" value="ZINC_FINGER_C2H2_1"/>
    <property type="match status" value="2"/>
</dbReference>
<evidence type="ECO:0000256" key="5">
    <source>
        <dbReference type="ARBA" id="ARBA00022833"/>
    </source>
</evidence>
<keyword evidence="6" id="KW-0805">Transcription regulation</keyword>
<dbReference type="GO" id="GO:0000978">
    <property type="term" value="F:RNA polymerase II cis-regulatory region sequence-specific DNA binding"/>
    <property type="evidence" value="ECO:0007669"/>
    <property type="project" value="TreeGrafter"/>
</dbReference>
<name>A0A428U3A2_9HYPO</name>
<dbReference type="InterPro" id="IPR036236">
    <property type="entry name" value="Znf_C2H2_sf"/>
</dbReference>
<dbReference type="EMBL" id="NKCK01000032">
    <property type="protein sequence ID" value="RSM08745.1"/>
    <property type="molecule type" value="Genomic_DNA"/>
</dbReference>
<evidence type="ECO:0000313" key="14">
    <source>
        <dbReference type="Proteomes" id="UP000287144"/>
    </source>
</evidence>
<feature type="compositionally biased region" description="Polar residues" evidence="11">
    <location>
        <begin position="221"/>
        <end position="254"/>
    </location>
</feature>
<reference evidence="13 14" key="1">
    <citation type="submission" date="2017-06" db="EMBL/GenBank/DDBJ databases">
        <title>Comparative genomic analysis of Ambrosia Fusariam Clade fungi.</title>
        <authorList>
            <person name="Stajich J.E."/>
            <person name="Carrillo J."/>
            <person name="Kijimoto T."/>
            <person name="Eskalen A."/>
            <person name="O'Donnell K."/>
            <person name="Kasson M."/>
        </authorList>
    </citation>
    <scope>NUCLEOTIDE SEQUENCE [LARGE SCALE GENOMIC DNA]</scope>
    <source>
        <strain evidence="13 14">NRRL62579</strain>
    </source>
</reference>
<evidence type="ECO:0000256" key="3">
    <source>
        <dbReference type="ARBA" id="ARBA00022737"/>
    </source>
</evidence>
<evidence type="ECO:0000256" key="1">
    <source>
        <dbReference type="ARBA" id="ARBA00004123"/>
    </source>
</evidence>
<feature type="domain" description="C2H2-type" evidence="12">
    <location>
        <begin position="137"/>
        <end position="164"/>
    </location>
</feature>
<evidence type="ECO:0000256" key="8">
    <source>
        <dbReference type="ARBA" id="ARBA00023242"/>
    </source>
</evidence>
<dbReference type="InterPro" id="IPR051565">
    <property type="entry name" value="Sal_C2H2-zinc-finger"/>
</dbReference>
<dbReference type="InterPro" id="IPR013087">
    <property type="entry name" value="Znf_C2H2_type"/>
</dbReference>
<feature type="region of interest" description="Disordered" evidence="11">
    <location>
        <begin position="220"/>
        <end position="254"/>
    </location>
</feature>
<evidence type="ECO:0000256" key="7">
    <source>
        <dbReference type="ARBA" id="ARBA00023163"/>
    </source>
</evidence>
<dbReference type="GO" id="GO:0005634">
    <property type="term" value="C:nucleus"/>
    <property type="evidence" value="ECO:0007669"/>
    <property type="project" value="UniProtKB-SubCell"/>
</dbReference>
<gene>
    <name evidence="13" type="ORF">CEP52_004491</name>
</gene>
<dbReference type="PROSITE" id="PS50157">
    <property type="entry name" value="ZINC_FINGER_C2H2_2"/>
    <property type="match status" value="2"/>
</dbReference>
<dbReference type="GO" id="GO:0000981">
    <property type="term" value="F:DNA-binding transcription factor activity, RNA polymerase II-specific"/>
    <property type="evidence" value="ECO:0007669"/>
    <property type="project" value="TreeGrafter"/>
</dbReference>
<dbReference type="SUPFAM" id="SSF57667">
    <property type="entry name" value="beta-beta-alpha zinc fingers"/>
    <property type="match status" value="1"/>
</dbReference>
<dbReference type="FunFam" id="3.30.160.60:FF:000793">
    <property type="entry name" value="C2H2 finger domain protein FlbC"/>
    <property type="match status" value="1"/>
</dbReference>
<organism evidence="13 14">
    <name type="scientific">Fusarium oligoseptatum</name>
    <dbReference type="NCBI Taxonomy" id="2604345"/>
    <lineage>
        <taxon>Eukaryota</taxon>
        <taxon>Fungi</taxon>
        <taxon>Dikarya</taxon>
        <taxon>Ascomycota</taxon>
        <taxon>Pezizomycotina</taxon>
        <taxon>Sordariomycetes</taxon>
        <taxon>Hypocreomycetidae</taxon>
        <taxon>Hypocreales</taxon>
        <taxon>Nectriaceae</taxon>
        <taxon>Fusarium</taxon>
        <taxon>Fusarium solani species complex</taxon>
    </lineage>
</organism>
<proteinExistence type="inferred from homology"/>
<evidence type="ECO:0000256" key="4">
    <source>
        <dbReference type="ARBA" id="ARBA00022771"/>
    </source>
</evidence>
<keyword evidence="14" id="KW-1185">Reference proteome</keyword>
<protein>
    <recommendedName>
        <fullName evidence="12">C2H2-type domain-containing protein</fullName>
    </recommendedName>
</protein>
<dbReference type="SMART" id="SM00355">
    <property type="entry name" value="ZnF_C2H2"/>
    <property type="match status" value="2"/>
</dbReference>
<evidence type="ECO:0000256" key="2">
    <source>
        <dbReference type="ARBA" id="ARBA00022723"/>
    </source>
</evidence>
<dbReference type="PANTHER" id="PTHR23233">
    <property type="entry name" value="SAL-LIKE PROTEIN"/>
    <property type="match status" value="1"/>
</dbReference>
<feature type="compositionally biased region" description="Polar residues" evidence="11">
    <location>
        <begin position="41"/>
        <end position="52"/>
    </location>
</feature>
<keyword evidence="5" id="KW-0862">Zinc</keyword>
<accession>A0A428U3A2</accession>
<feature type="domain" description="C2H2-type" evidence="12">
    <location>
        <begin position="165"/>
        <end position="194"/>
    </location>
</feature>